<reference evidence="1 2" key="1">
    <citation type="submission" date="2019-08" db="EMBL/GenBank/DDBJ databases">
        <title>In-depth cultivation of the pig gut microbiome towards novel bacterial diversity and tailored functional studies.</title>
        <authorList>
            <person name="Wylensek D."/>
            <person name="Hitch T.C.A."/>
            <person name="Clavel T."/>
        </authorList>
    </citation>
    <scope>NUCLEOTIDE SEQUENCE [LARGE SCALE GENOMIC DNA]</scope>
    <source>
        <strain evidence="1 2">BBE-744-WT-12</strain>
    </source>
</reference>
<dbReference type="EMBL" id="VUNS01000028">
    <property type="protein sequence ID" value="MST99041.1"/>
    <property type="molecule type" value="Genomic_DNA"/>
</dbReference>
<dbReference type="AlphaFoldDB" id="A0A844G940"/>
<organism evidence="1 2">
    <name type="scientific">Victivallis lenta</name>
    <dbReference type="NCBI Taxonomy" id="2606640"/>
    <lineage>
        <taxon>Bacteria</taxon>
        <taxon>Pseudomonadati</taxon>
        <taxon>Lentisphaerota</taxon>
        <taxon>Lentisphaeria</taxon>
        <taxon>Victivallales</taxon>
        <taxon>Victivallaceae</taxon>
        <taxon>Victivallis</taxon>
    </lineage>
</organism>
<accession>A0A844G940</accession>
<comment type="caution">
    <text evidence="1">The sequence shown here is derived from an EMBL/GenBank/DDBJ whole genome shotgun (WGS) entry which is preliminary data.</text>
</comment>
<dbReference type="RefSeq" id="WP_106052923.1">
    <property type="nucleotide sequence ID" value="NZ_DBFCGB010000157.1"/>
</dbReference>
<evidence type="ECO:0000313" key="1">
    <source>
        <dbReference type="EMBL" id="MST99041.1"/>
    </source>
</evidence>
<evidence type="ECO:0000313" key="2">
    <source>
        <dbReference type="Proteomes" id="UP000435649"/>
    </source>
</evidence>
<gene>
    <name evidence="1" type="ORF">FYJ85_18565</name>
</gene>
<sequence>MKLFHIMLLSALAGLLPLGAGKIPGENELVFRYVPSDEPALAEMGGSVLGTYLPGNMELAEENGRKVLRFRNPGSGALTFPLTGNLTHAEGTLLMDIAYDFDPAEVHAAVQKAGKWSRQFFLFRADKDGKGVALYLDIISKSKPGNITVGVMAAGEQHQWNYVSALRNETALPRGQRCTIGFTWKRNRFAIIVNDTVFPEADVGRPPAWGPTFHFGGAGTFPGRLYEVRAYCKSAL</sequence>
<name>A0A844G940_9BACT</name>
<keyword evidence="2" id="KW-1185">Reference proteome</keyword>
<protein>
    <submittedName>
        <fullName evidence="1">Uncharacterized protein</fullName>
    </submittedName>
</protein>
<dbReference type="Proteomes" id="UP000435649">
    <property type="component" value="Unassembled WGS sequence"/>
</dbReference>
<proteinExistence type="predicted"/>